<dbReference type="Pfam" id="PF13191">
    <property type="entry name" value="AAA_16"/>
    <property type="match status" value="1"/>
</dbReference>
<dbReference type="OrthoDB" id="3948083at2"/>
<dbReference type="PANTHER" id="PTHR35894:SF1">
    <property type="entry name" value="PHOSPHORIBULOKINASE _ URIDINE KINASE FAMILY"/>
    <property type="match status" value="1"/>
</dbReference>
<dbReference type="AlphaFoldDB" id="A0A1I6CRX9"/>
<dbReference type="InterPro" id="IPR041664">
    <property type="entry name" value="AAA_16"/>
</dbReference>
<dbReference type="RefSeq" id="WP_093587797.1">
    <property type="nucleotide sequence ID" value="NZ_FOYL01000001.1"/>
</dbReference>
<dbReference type="SUPFAM" id="SSF52540">
    <property type="entry name" value="P-loop containing nucleoside triphosphate hydrolases"/>
    <property type="match status" value="1"/>
</dbReference>
<gene>
    <name evidence="2" type="ORF">SAMN04488564_101167</name>
</gene>
<dbReference type="PANTHER" id="PTHR35894">
    <property type="entry name" value="GENERAL SECRETION PATHWAY PROTEIN A-RELATED"/>
    <property type="match status" value="1"/>
</dbReference>
<organism evidence="2 3">
    <name type="scientific">Lentzea waywayandensis</name>
    <dbReference type="NCBI Taxonomy" id="84724"/>
    <lineage>
        <taxon>Bacteria</taxon>
        <taxon>Bacillati</taxon>
        <taxon>Actinomycetota</taxon>
        <taxon>Actinomycetes</taxon>
        <taxon>Pseudonocardiales</taxon>
        <taxon>Pseudonocardiaceae</taxon>
        <taxon>Lentzea</taxon>
    </lineage>
</organism>
<name>A0A1I6CRX9_9PSEU</name>
<dbReference type="EMBL" id="FOYL01000001">
    <property type="protein sequence ID" value="SFQ95892.1"/>
    <property type="molecule type" value="Genomic_DNA"/>
</dbReference>
<accession>A0A1I6CRX9</accession>
<evidence type="ECO:0000259" key="1">
    <source>
        <dbReference type="Pfam" id="PF13191"/>
    </source>
</evidence>
<evidence type="ECO:0000313" key="3">
    <source>
        <dbReference type="Proteomes" id="UP000198583"/>
    </source>
</evidence>
<feature type="domain" description="Orc1-like AAA ATPase" evidence="1">
    <location>
        <begin position="33"/>
        <end position="267"/>
    </location>
</feature>
<dbReference type="InterPro" id="IPR052026">
    <property type="entry name" value="ExeA_AAA_ATPase_DNA-bind"/>
</dbReference>
<dbReference type="Proteomes" id="UP000198583">
    <property type="component" value="Unassembled WGS sequence"/>
</dbReference>
<sequence length="712" mass="79176">MTVNPFSSMAVTHVPEVEGPSVDTDPIRVAKAHLDDYLTTPHTGNVIVVVGDYGTGKSRLAAELLLHVNARCRRIYLEATPNGLVGLYRTFTDALRQEDVLEPVNEVYAEIIADELHTTGILSPQQVQLLREGALDPQYAVRNVSLPLSSLQGRTETRLADITRHPMLSKAMALLLREDDGENRLKNAVWSWLRGGPPDQMLVERTIDQRLDTDGAALAVMSAFVRLYARGDRQFLMVIDELHKVVTAGPDDAGMTAFKSLLQQFDAAGAFLVLAGLPELETELRPDVRQRITHRIRMSGFGTDQVCEYIEQTLGDSRDNPFSREVVSYLVGLADGVPRKVIQLCSELYRRWSTEGTQITDELVREAARSVGLSSVNDVEAATARVLDAEGLTYLQRQFVGQSVDTRVDFWVTFPTGTARCAIVLTDSVLNSRDAERLTSKVLALRKIELDCRVLLVVNGALTPEPGDRLAGVLSRPPLVYQRLAYGDHLTALLRAIRDEVRTEARYEPIEKIHQALEQITRQQASIHGFVERLAERLDQVRSTSDDRMETIAARLEEIAGELRLVRDGGQAAGELPVRLPPRVDQEFTRAIDRLTEVLDISAVLAEEFAGGRPATLLLYLRKGLEPVAVAILLHEIVVRFRAEVGAWYQEASAISPIPAGAYDRLNEICHAFDRVTEQVPIAKLEELADGSKPDLVRTFYNLPLNVRHAFR</sequence>
<protein>
    <submittedName>
        <fullName evidence="2">AAA ATPase domain-containing protein</fullName>
    </submittedName>
</protein>
<keyword evidence="3" id="KW-1185">Reference proteome</keyword>
<proteinExistence type="predicted"/>
<dbReference type="InterPro" id="IPR027417">
    <property type="entry name" value="P-loop_NTPase"/>
</dbReference>
<reference evidence="3" key="1">
    <citation type="submission" date="2016-10" db="EMBL/GenBank/DDBJ databases">
        <authorList>
            <person name="Varghese N."/>
            <person name="Submissions S."/>
        </authorList>
    </citation>
    <scope>NUCLEOTIDE SEQUENCE [LARGE SCALE GENOMIC DNA]</scope>
    <source>
        <strain evidence="3">DSM 44232</strain>
    </source>
</reference>
<dbReference type="STRING" id="84724.SAMN04488564_101167"/>
<evidence type="ECO:0000313" key="2">
    <source>
        <dbReference type="EMBL" id="SFQ95892.1"/>
    </source>
</evidence>